<sequence>MCTALIHLKHAVCIVRTVVYCNVLYMCNTFSSFIAVTRVHASCTVAQHRYKKTECSCSSPSGLTKLGWRRLSMRHRLDLSETFRSQKGDPRVYRMIHVVQKSPRGVYRRQPCIGRTEVPLVRIVGR</sequence>
<reference evidence="2" key="1">
    <citation type="journal article" date="2013" name="Proc. Natl. Acad. Sci. U.S.A.">
        <title>Genome structure and metabolic features in the red seaweed Chondrus crispus shed light on evolution of the Archaeplastida.</title>
        <authorList>
            <person name="Collen J."/>
            <person name="Porcel B."/>
            <person name="Carre W."/>
            <person name="Ball S.G."/>
            <person name="Chaparro C."/>
            <person name="Tonon T."/>
            <person name="Barbeyron T."/>
            <person name="Michel G."/>
            <person name="Noel B."/>
            <person name="Valentin K."/>
            <person name="Elias M."/>
            <person name="Artiguenave F."/>
            <person name="Arun A."/>
            <person name="Aury J.M."/>
            <person name="Barbosa-Neto J.F."/>
            <person name="Bothwell J.H."/>
            <person name="Bouget F.Y."/>
            <person name="Brillet L."/>
            <person name="Cabello-Hurtado F."/>
            <person name="Capella-Gutierrez S."/>
            <person name="Charrier B."/>
            <person name="Cladiere L."/>
            <person name="Cock J.M."/>
            <person name="Coelho S.M."/>
            <person name="Colleoni C."/>
            <person name="Czjzek M."/>
            <person name="Da Silva C."/>
            <person name="Delage L."/>
            <person name="Denoeud F."/>
            <person name="Deschamps P."/>
            <person name="Dittami S.M."/>
            <person name="Gabaldon T."/>
            <person name="Gachon C.M."/>
            <person name="Groisillier A."/>
            <person name="Herve C."/>
            <person name="Jabbari K."/>
            <person name="Katinka M."/>
            <person name="Kloareg B."/>
            <person name="Kowalczyk N."/>
            <person name="Labadie K."/>
            <person name="Leblanc C."/>
            <person name="Lopez P.J."/>
            <person name="McLachlan D.H."/>
            <person name="Meslet-Cladiere L."/>
            <person name="Moustafa A."/>
            <person name="Nehr Z."/>
            <person name="Nyvall Collen P."/>
            <person name="Panaud O."/>
            <person name="Partensky F."/>
            <person name="Poulain J."/>
            <person name="Rensing S.A."/>
            <person name="Rousvoal S."/>
            <person name="Samson G."/>
            <person name="Symeonidi A."/>
            <person name="Weissenbach J."/>
            <person name="Zambounis A."/>
            <person name="Wincker P."/>
            <person name="Boyen C."/>
        </authorList>
    </citation>
    <scope>NUCLEOTIDE SEQUENCE [LARGE SCALE GENOMIC DNA]</scope>
    <source>
        <strain evidence="2">cv. Stackhouse</strain>
    </source>
</reference>
<dbReference type="AlphaFoldDB" id="R7QDJ4"/>
<dbReference type="Proteomes" id="UP000012073">
    <property type="component" value="Unassembled WGS sequence"/>
</dbReference>
<proteinExistence type="predicted"/>
<organism evidence="1 2">
    <name type="scientific">Chondrus crispus</name>
    <name type="common">Carrageen Irish moss</name>
    <name type="synonym">Polymorpha crispa</name>
    <dbReference type="NCBI Taxonomy" id="2769"/>
    <lineage>
        <taxon>Eukaryota</taxon>
        <taxon>Rhodophyta</taxon>
        <taxon>Florideophyceae</taxon>
        <taxon>Rhodymeniophycidae</taxon>
        <taxon>Gigartinales</taxon>
        <taxon>Gigartinaceae</taxon>
        <taxon>Chondrus</taxon>
    </lineage>
</organism>
<evidence type="ECO:0000313" key="1">
    <source>
        <dbReference type="EMBL" id="CDF36587.1"/>
    </source>
</evidence>
<dbReference type="Gramene" id="CDF36587">
    <property type="protein sequence ID" value="CDF36587"/>
    <property type="gene ID" value="CHC_T00004848001"/>
</dbReference>
<accession>R7QDJ4</accession>
<name>R7QDJ4_CHOCR</name>
<dbReference type="KEGG" id="ccp:CHC_T00004848001"/>
<gene>
    <name evidence="1" type="ORF">CHC_T00004848001</name>
</gene>
<dbReference type="RefSeq" id="XP_005716406.1">
    <property type="nucleotide sequence ID" value="XM_005716349.1"/>
</dbReference>
<protein>
    <submittedName>
        <fullName evidence="1">Uncharacterized protein</fullName>
    </submittedName>
</protein>
<dbReference type="GeneID" id="17324139"/>
<evidence type="ECO:0000313" key="2">
    <source>
        <dbReference type="Proteomes" id="UP000012073"/>
    </source>
</evidence>
<keyword evidence="2" id="KW-1185">Reference proteome</keyword>
<dbReference type="EMBL" id="HG001791">
    <property type="protein sequence ID" value="CDF36587.1"/>
    <property type="molecule type" value="Genomic_DNA"/>
</dbReference>